<gene>
    <name evidence="2" type="ORF">EW146_g213</name>
</gene>
<proteinExistence type="predicted"/>
<dbReference type="PANTHER" id="PTHR28052:SF1">
    <property type="entry name" value="UPF0545 PROTEIN C22ORF39"/>
    <property type="match status" value="1"/>
</dbReference>
<protein>
    <submittedName>
        <fullName evidence="2">Uncharacterized protein</fullName>
    </submittedName>
</protein>
<comment type="caution">
    <text evidence="2">The sequence shown here is derived from an EMBL/GenBank/DDBJ whole genome shotgun (WGS) entry which is preliminary data.</text>
</comment>
<keyword evidence="3" id="KW-1185">Reference proteome</keyword>
<evidence type="ECO:0000313" key="2">
    <source>
        <dbReference type="EMBL" id="THH21325.1"/>
    </source>
</evidence>
<dbReference type="EMBL" id="SGPL01000004">
    <property type="protein sequence ID" value="THH21325.1"/>
    <property type="molecule type" value="Genomic_DNA"/>
</dbReference>
<dbReference type="InterPro" id="IPR021475">
    <property type="entry name" value="Pants/Emi1-like"/>
</dbReference>
<dbReference type="Proteomes" id="UP000310158">
    <property type="component" value="Unassembled WGS sequence"/>
</dbReference>
<organism evidence="2 3">
    <name type="scientific">Bondarzewia mesenterica</name>
    <dbReference type="NCBI Taxonomy" id="1095465"/>
    <lineage>
        <taxon>Eukaryota</taxon>
        <taxon>Fungi</taxon>
        <taxon>Dikarya</taxon>
        <taxon>Basidiomycota</taxon>
        <taxon>Agaricomycotina</taxon>
        <taxon>Agaricomycetes</taxon>
        <taxon>Russulales</taxon>
        <taxon>Bondarzewiaceae</taxon>
        <taxon>Bondarzewia</taxon>
    </lineage>
</organism>
<accession>A0A4S4M886</accession>
<sequence length="88" mass="10316">MQFKSLYRYGEMAHCTPKLDEFKFCMSIKSLHPEEKRDAWIRHRAEWWARKRLGASSENVWETRTEPLQNFPPPMSATAWSGGGTIVD</sequence>
<name>A0A4S4M886_9AGAM</name>
<evidence type="ECO:0000313" key="3">
    <source>
        <dbReference type="Proteomes" id="UP000310158"/>
    </source>
</evidence>
<reference evidence="2 3" key="1">
    <citation type="submission" date="2019-02" db="EMBL/GenBank/DDBJ databases">
        <title>Genome sequencing of the rare red list fungi Bondarzewia mesenterica.</title>
        <authorList>
            <person name="Buettner E."/>
            <person name="Kellner H."/>
        </authorList>
    </citation>
    <scope>NUCLEOTIDE SEQUENCE [LARGE SCALE GENOMIC DNA]</scope>
    <source>
        <strain evidence="2 3">DSM 108281</strain>
    </source>
</reference>
<feature type="region of interest" description="Disordered" evidence="1">
    <location>
        <begin position="64"/>
        <end position="88"/>
    </location>
</feature>
<dbReference type="AlphaFoldDB" id="A0A4S4M886"/>
<evidence type="ECO:0000256" key="1">
    <source>
        <dbReference type="SAM" id="MobiDB-lite"/>
    </source>
</evidence>
<dbReference type="PANTHER" id="PTHR28052">
    <property type="entry name" value="UPF0545 PROTEIN C22ORF39"/>
    <property type="match status" value="1"/>
</dbReference>
<dbReference type="Pfam" id="PF11326">
    <property type="entry name" value="PANTS-like"/>
    <property type="match status" value="1"/>
</dbReference>
<dbReference type="OrthoDB" id="2017405at2759"/>